<feature type="region of interest" description="Disordered" evidence="1">
    <location>
        <begin position="370"/>
        <end position="389"/>
    </location>
</feature>
<dbReference type="OrthoDB" id="2129491at2759"/>
<dbReference type="PANTHER" id="PTHR43377:SF12">
    <property type="entry name" value="BINDING ROSSMANN FOLD OXIDOREDUCTASE, PUTATIVE (AFU_ORTHOLOGUE AFUA_3G11840)-RELATED"/>
    <property type="match status" value="1"/>
</dbReference>
<evidence type="ECO:0000256" key="1">
    <source>
        <dbReference type="SAM" id="MobiDB-lite"/>
    </source>
</evidence>
<feature type="domain" description="Gfo/Idh/MocA-like oxidoreductase N-terminal" evidence="2">
    <location>
        <begin position="9"/>
        <end position="135"/>
    </location>
</feature>
<dbReference type="EMBL" id="ML991783">
    <property type="protein sequence ID" value="KAF2236874.1"/>
    <property type="molecule type" value="Genomic_DNA"/>
</dbReference>
<evidence type="ECO:0000259" key="2">
    <source>
        <dbReference type="Pfam" id="PF01408"/>
    </source>
</evidence>
<protein>
    <submittedName>
        <fullName evidence="3">NAD(P)-binding protein</fullName>
    </submittedName>
</protein>
<dbReference type="SUPFAM" id="SSF51735">
    <property type="entry name" value="NAD(P)-binding Rossmann-fold domains"/>
    <property type="match status" value="1"/>
</dbReference>
<dbReference type="AlphaFoldDB" id="A0A6A6HFH4"/>
<gene>
    <name evidence="3" type="ORF">EV356DRAFT_497808</name>
</gene>
<dbReference type="InterPro" id="IPR051450">
    <property type="entry name" value="Gfo/Idh/MocA_Oxidoreductases"/>
</dbReference>
<keyword evidence="4" id="KW-1185">Reference proteome</keyword>
<dbReference type="InterPro" id="IPR000683">
    <property type="entry name" value="Gfo/Idh/MocA-like_OxRdtase_N"/>
</dbReference>
<dbReference type="Gene3D" id="3.40.50.720">
    <property type="entry name" value="NAD(P)-binding Rossmann-like Domain"/>
    <property type="match status" value="1"/>
</dbReference>
<sequence>MPSDPYAARILVIGAGSRGNQYAEAVKEVPNSIVAAIAEPIELKRKNFCKKWIWPEQEPAAEQEFDDWHQFVQYEKTRRKRAAAGESVEPGVEVAFICILDELHVEAITALAPLGLHIMSEKPLATTLKDCLKIYSSLCPDGPQSQPSTIFGIGHVLRYSPHNMLLRELLLEDQVIGEIISIEHTEPVGWWHFAHSYVRGNWRKESTSAPSLLTKSCHDIDFLLWLLCSSPPRSNLPPHLPSTLASTGRLTYLHKARKPIAAGSATNCLSCPIESACTYSAKRIYLEKHLKAGNTSWPVIIVNPDIEDLYATQGLPAAETALLKSLAENYDDATPKSEVERRPWFGRCVWECDNDVCDDQVVTLTWDDDSLPPGQSAGGDENAITSDGGEGGDVLKGRMAKTAIFHMIAYTEAQCQRRGRVYGTKGEIAYDSKTISVYDFASGEVKVHQPHQPGGGHGGGDAGLVRQFVNAVEAVRNGMAVQEAQKSFIGCSLEEIVRSHAVVFAAEEARGGGKVVEWREWWKREVEEKMKL</sequence>
<organism evidence="3 4">
    <name type="scientific">Viridothelium virens</name>
    <name type="common">Speckled blister lichen</name>
    <name type="synonym">Trypethelium virens</name>
    <dbReference type="NCBI Taxonomy" id="1048519"/>
    <lineage>
        <taxon>Eukaryota</taxon>
        <taxon>Fungi</taxon>
        <taxon>Dikarya</taxon>
        <taxon>Ascomycota</taxon>
        <taxon>Pezizomycotina</taxon>
        <taxon>Dothideomycetes</taxon>
        <taxon>Dothideomycetes incertae sedis</taxon>
        <taxon>Trypetheliales</taxon>
        <taxon>Trypetheliaceae</taxon>
        <taxon>Viridothelium</taxon>
    </lineage>
</organism>
<reference evidence="3" key="1">
    <citation type="journal article" date="2020" name="Stud. Mycol.">
        <title>101 Dothideomycetes genomes: a test case for predicting lifestyles and emergence of pathogens.</title>
        <authorList>
            <person name="Haridas S."/>
            <person name="Albert R."/>
            <person name="Binder M."/>
            <person name="Bloem J."/>
            <person name="Labutti K."/>
            <person name="Salamov A."/>
            <person name="Andreopoulos B."/>
            <person name="Baker S."/>
            <person name="Barry K."/>
            <person name="Bills G."/>
            <person name="Bluhm B."/>
            <person name="Cannon C."/>
            <person name="Castanera R."/>
            <person name="Culley D."/>
            <person name="Daum C."/>
            <person name="Ezra D."/>
            <person name="Gonzalez J."/>
            <person name="Henrissat B."/>
            <person name="Kuo A."/>
            <person name="Liang C."/>
            <person name="Lipzen A."/>
            <person name="Lutzoni F."/>
            <person name="Magnuson J."/>
            <person name="Mondo S."/>
            <person name="Nolan M."/>
            <person name="Ohm R."/>
            <person name="Pangilinan J."/>
            <person name="Park H.-J."/>
            <person name="Ramirez L."/>
            <person name="Alfaro M."/>
            <person name="Sun H."/>
            <person name="Tritt A."/>
            <person name="Yoshinaga Y."/>
            <person name="Zwiers L.-H."/>
            <person name="Turgeon B."/>
            <person name="Goodwin S."/>
            <person name="Spatafora J."/>
            <person name="Crous P."/>
            <person name="Grigoriev I."/>
        </authorList>
    </citation>
    <scope>NUCLEOTIDE SEQUENCE</scope>
    <source>
        <strain evidence="3">Tuck. ex Michener</strain>
    </source>
</reference>
<proteinExistence type="predicted"/>
<dbReference type="Proteomes" id="UP000800092">
    <property type="component" value="Unassembled WGS sequence"/>
</dbReference>
<dbReference type="SUPFAM" id="SSF55347">
    <property type="entry name" value="Glyceraldehyde-3-phosphate dehydrogenase-like, C-terminal domain"/>
    <property type="match status" value="1"/>
</dbReference>
<dbReference type="PANTHER" id="PTHR43377">
    <property type="entry name" value="BILIVERDIN REDUCTASE A"/>
    <property type="match status" value="1"/>
</dbReference>
<evidence type="ECO:0000313" key="4">
    <source>
        <dbReference type="Proteomes" id="UP000800092"/>
    </source>
</evidence>
<accession>A0A6A6HFH4</accession>
<dbReference type="Gene3D" id="3.30.360.10">
    <property type="entry name" value="Dihydrodipicolinate Reductase, domain 2"/>
    <property type="match status" value="2"/>
</dbReference>
<dbReference type="Pfam" id="PF01408">
    <property type="entry name" value="GFO_IDH_MocA"/>
    <property type="match status" value="1"/>
</dbReference>
<dbReference type="InterPro" id="IPR036291">
    <property type="entry name" value="NAD(P)-bd_dom_sf"/>
</dbReference>
<name>A0A6A6HFH4_VIRVR</name>
<evidence type="ECO:0000313" key="3">
    <source>
        <dbReference type="EMBL" id="KAF2236874.1"/>
    </source>
</evidence>
<dbReference type="GO" id="GO:0000166">
    <property type="term" value="F:nucleotide binding"/>
    <property type="evidence" value="ECO:0007669"/>
    <property type="project" value="InterPro"/>
</dbReference>